<keyword evidence="3" id="KW-1185">Reference proteome</keyword>
<dbReference type="OrthoDB" id="9797938at2"/>
<dbReference type="InterPro" id="IPR002539">
    <property type="entry name" value="MaoC-like_dom"/>
</dbReference>
<reference evidence="2 3" key="1">
    <citation type="submission" date="2019-01" db="EMBL/GenBank/DDBJ databases">
        <title>Sphingomonas mucosissima sp. nov. and Sphingomonas desiccabilis sp. nov., from biological soil crusts in the Colorado Plateau, USA.</title>
        <authorList>
            <person name="Zhu D."/>
        </authorList>
    </citation>
    <scope>NUCLEOTIDE SEQUENCE [LARGE SCALE GENOMIC DNA]</scope>
    <source>
        <strain evidence="2 3">CP1D</strain>
    </source>
</reference>
<evidence type="ECO:0000313" key="2">
    <source>
        <dbReference type="EMBL" id="RXZ34160.1"/>
    </source>
</evidence>
<dbReference type="PANTHER" id="PTHR43664">
    <property type="entry name" value="MONOAMINE OXIDASE-RELATED"/>
    <property type="match status" value="1"/>
</dbReference>
<dbReference type="CDD" id="cd03454">
    <property type="entry name" value="YdeM"/>
    <property type="match status" value="1"/>
</dbReference>
<dbReference type="InterPro" id="IPR029069">
    <property type="entry name" value="HotDog_dom_sf"/>
</dbReference>
<evidence type="ECO:0000313" key="3">
    <source>
        <dbReference type="Proteomes" id="UP000292347"/>
    </source>
</evidence>
<sequence>MPARYLEDLSVGETWEGGPIPIAEDAVIAFAKAYDPQPMHVDPVAAAQGRFGGIIASGWHVAALVMRDYVESSPFGDTPLLGLQLDGLRWEEAVRPGDVLQARREILEVTRSRSKPDRGLVRIGVTVTNQHGRTVMRYTNLVQIFARPDAEAGC</sequence>
<dbReference type="AlphaFoldDB" id="A0A4Q2IXX2"/>
<feature type="domain" description="MaoC-like" evidence="1">
    <location>
        <begin position="18"/>
        <end position="125"/>
    </location>
</feature>
<dbReference type="InterPro" id="IPR052342">
    <property type="entry name" value="MCH/BMMD"/>
</dbReference>
<dbReference type="Proteomes" id="UP000292347">
    <property type="component" value="Unassembled WGS sequence"/>
</dbReference>
<dbReference type="EMBL" id="SDPT01000001">
    <property type="protein sequence ID" value="RXZ34160.1"/>
    <property type="molecule type" value="Genomic_DNA"/>
</dbReference>
<protein>
    <submittedName>
        <fullName evidence="2">MaoC family dehydratase</fullName>
    </submittedName>
</protein>
<accession>A0A4Q2IXX2</accession>
<dbReference type="Gene3D" id="3.10.129.10">
    <property type="entry name" value="Hotdog Thioesterase"/>
    <property type="match status" value="1"/>
</dbReference>
<dbReference type="Pfam" id="PF01575">
    <property type="entry name" value="MaoC_dehydratas"/>
    <property type="match status" value="1"/>
</dbReference>
<evidence type="ECO:0000259" key="1">
    <source>
        <dbReference type="Pfam" id="PF01575"/>
    </source>
</evidence>
<organism evidence="2 3">
    <name type="scientific">Sphingomonas desiccabilis</name>
    <dbReference type="NCBI Taxonomy" id="429134"/>
    <lineage>
        <taxon>Bacteria</taxon>
        <taxon>Pseudomonadati</taxon>
        <taxon>Pseudomonadota</taxon>
        <taxon>Alphaproteobacteria</taxon>
        <taxon>Sphingomonadales</taxon>
        <taxon>Sphingomonadaceae</taxon>
        <taxon>Sphingomonas</taxon>
    </lineage>
</organism>
<dbReference type="RefSeq" id="WP_129339960.1">
    <property type="nucleotide sequence ID" value="NZ_JACIDD010000001.1"/>
</dbReference>
<gene>
    <name evidence="2" type="ORF">EO081_00055</name>
</gene>
<comment type="caution">
    <text evidence="2">The sequence shown here is derived from an EMBL/GenBank/DDBJ whole genome shotgun (WGS) entry which is preliminary data.</text>
</comment>
<name>A0A4Q2IXX2_9SPHN</name>
<dbReference type="SUPFAM" id="SSF54637">
    <property type="entry name" value="Thioesterase/thiol ester dehydrase-isomerase"/>
    <property type="match status" value="1"/>
</dbReference>
<dbReference type="PANTHER" id="PTHR43664:SF1">
    <property type="entry name" value="BETA-METHYLMALYL-COA DEHYDRATASE"/>
    <property type="match status" value="1"/>
</dbReference>
<proteinExistence type="predicted"/>